<evidence type="ECO:0000256" key="1">
    <source>
        <dbReference type="SAM" id="Phobius"/>
    </source>
</evidence>
<sequence length="330" mass="35266">MIARHQPSALVSELIRATRVPLTLAILAFTLSLTTSQVLVVSGIVDAITAPLTVILFIVAAMILAINVIDAVLQRLTGTTDVEDLASPEFGDQRARATTIAALRRMAIVLAIIVGAGLVLTSTPTFSGAGLSVLAGAGGIALVLGFAAREVLGNIMASMQISLNRSAKVGDQLIYDGNLCTVERIHFTFVQLKVWDDTRLIVPVSKFVSDSFINRSTRTYGMIRNATLIFAPRIDVGRLRDHFHDWCAQDDRVDGDKDDIGCVVTDQGDSGIHVRFAAPVKDPTVGWDFECDMREEMVRFAATLADEDGTEYLPHMGSGTAADAGPGAPG</sequence>
<feature type="transmembrane region" description="Helical" evidence="1">
    <location>
        <begin position="20"/>
        <end position="42"/>
    </location>
</feature>
<dbReference type="SUPFAM" id="SSF50182">
    <property type="entry name" value="Sm-like ribonucleoproteins"/>
    <property type="match status" value="1"/>
</dbReference>
<organism evidence="3 4">
    <name type="scientific">Loktanella atrilutea</name>
    <dbReference type="NCBI Taxonomy" id="366533"/>
    <lineage>
        <taxon>Bacteria</taxon>
        <taxon>Pseudomonadati</taxon>
        <taxon>Pseudomonadota</taxon>
        <taxon>Alphaproteobacteria</taxon>
        <taxon>Rhodobacterales</taxon>
        <taxon>Roseobacteraceae</taxon>
        <taxon>Loktanella</taxon>
    </lineage>
</organism>
<evidence type="ECO:0000313" key="3">
    <source>
        <dbReference type="EMBL" id="SHF35680.1"/>
    </source>
</evidence>
<feature type="transmembrane region" description="Helical" evidence="1">
    <location>
        <begin position="126"/>
        <end position="148"/>
    </location>
</feature>
<protein>
    <submittedName>
        <fullName evidence="3">Small-conductance mechanosensitive channel</fullName>
    </submittedName>
</protein>
<dbReference type="AlphaFoldDB" id="A0A1M5AZQ5"/>
<dbReference type="InterPro" id="IPR010920">
    <property type="entry name" value="LSM_dom_sf"/>
</dbReference>
<dbReference type="Proteomes" id="UP000183987">
    <property type="component" value="Unassembled WGS sequence"/>
</dbReference>
<dbReference type="Pfam" id="PF00924">
    <property type="entry name" value="MS_channel_2nd"/>
    <property type="match status" value="1"/>
</dbReference>
<accession>A0A1M5AZQ5</accession>
<dbReference type="Gene3D" id="1.10.287.1260">
    <property type="match status" value="1"/>
</dbReference>
<keyword evidence="1" id="KW-0472">Membrane</keyword>
<feature type="transmembrane region" description="Helical" evidence="1">
    <location>
        <begin position="102"/>
        <end position="120"/>
    </location>
</feature>
<dbReference type="PANTHER" id="PTHR30566">
    <property type="entry name" value="YNAI-RELATED MECHANOSENSITIVE ION CHANNEL"/>
    <property type="match status" value="1"/>
</dbReference>
<evidence type="ECO:0000313" key="4">
    <source>
        <dbReference type="Proteomes" id="UP000183987"/>
    </source>
</evidence>
<keyword evidence="1" id="KW-0812">Transmembrane</keyword>
<keyword evidence="4" id="KW-1185">Reference proteome</keyword>
<feature type="domain" description="Mechanosensitive ion channel MscS" evidence="2">
    <location>
        <begin position="151"/>
        <end position="216"/>
    </location>
</feature>
<keyword evidence="1" id="KW-1133">Transmembrane helix</keyword>
<dbReference type="STRING" id="366533.SAMN05444339_105169"/>
<name>A0A1M5AZQ5_LOKAT</name>
<reference evidence="4" key="1">
    <citation type="submission" date="2016-11" db="EMBL/GenBank/DDBJ databases">
        <authorList>
            <person name="Varghese N."/>
            <person name="Submissions S."/>
        </authorList>
    </citation>
    <scope>NUCLEOTIDE SEQUENCE [LARGE SCALE GENOMIC DNA]</scope>
    <source>
        <strain evidence="4">DSM 29326</strain>
    </source>
</reference>
<proteinExistence type="predicted"/>
<dbReference type="PANTHER" id="PTHR30566:SF25">
    <property type="entry name" value="INNER MEMBRANE PROTEIN"/>
    <property type="match status" value="1"/>
</dbReference>
<dbReference type="GO" id="GO:0016020">
    <property type="term" value="C:membrane"/>
    <property type="evidence" value="ECO:0007669"/>
    <property type="project" value="InterPro"/>
</dbReference>
<dbReference type="RefSeq" id="WP_072857509.1">
    <property type="nucleotide sequence ID" value="NZ_FQUE01000005.1"/>
</dbReference>
<gene>
    <name evidence="3" type="ORF">SAMN05444339_105169</name>
</gene>
<dbReference type="InterPro" id="IPR006685">
    <property type="entry name" value="MscS_channel_2nd"/>
</dbReference>
<evidence type="ECO:0000259" key="2">
    <source>
        <dbReference type="Pfam" id="PF00924"/>
    </source>
</evidence>
<dbReference type="OrthoDB" id="9792218at2"/>
<dbReference type="EMBL" id="FQUE01000005">
    <property type="protein sequence ID" value="SHF35680.1"/>
    <property type="molecule type" value="Genomic_DNA"/>
</dbReference>
<dbReference type="GO" id="GO:0008381">
    <property type="term" value="F:mechanosensitive monoatomic ion channel activity"/>
    <property type="evidence" value="ECO:0007669"/>
    <property type="project" value="UniProtKB-ARBA"/>
</dbReference>
<feature type="transmembrane region" description="Helical" evidence="1">
    <location>
        <begin position="48"/>
        <end position="69"/>
    </location>
</feature>